<dbReference type="SUPFAM" id="SSF53098">
    <property type="entry name" value="Ribonuclease H-like"/>
    <property type="match status" value="2"/>
</dbReference>
<evidence type="ECO:0000256" key="1">
    <source>
        <dbReference type="ARBA" id="ARBA00004123"/>
    </source>
</evidence>
<dbReference type="EMBL" id="LR901026">
    <property type="protein sequence ID" value="CAD7247600.1"/>
    <property type="molecule type" value="Genomic_DNA"/>
</dbReference>
<dbReference type="FunFam" id="3.30.420.10:FF:000019">
    <property type="entry name" value="RNA exonuclease NEF-sp"/>
    <property type="match status" value="1"/>
</dbReference>
<dbReference type="InterPro" id="IPR013520">
    <property type="entry name" value="Ribonucl_H"/>
</dbReference>
<keyword evidence="6" id="KW-0539">Nucleus</keyword>
<dbReference type="GO" id="GO:0004527">
    <property type="term" value="F:exonuclease activity"/>
    <property type="evidence" value="ECO:0007669"/>
    <property type="project" value="UniProtKB-KW"/>
</dbReference>
<evidence type="ECO:0000313" key="9">
    <source>
        <dbReference type="Proteomes" id="UP000677054"/>
    </source>
</evidence>
<proteinExistence type="inferred from homology"/>
<evidence type="ECO:0000256" key="6">
    <source>
        <dbReference type="ARBA" id="ARBA00023242"/>
    </source>
</evidence>
<keyword evidence="4" id="KW-0378">Hydrolase</keyword>
<keyword evidence="5" id="KW-0269">Exonuclease</keyword>
<organism evidence="8">
    <name type="scientific">Darwinula stevensoni</name>
    <dbReference type="NCBI Taxonomy" id="69355"/>
    <lineage>
        <taxon>Eukaryota</taxon>
        <taxon>Metazoa</taxon>
        <taxon>Ecdysozoa</taxon>
        <taxon>Arthropoda</taxon>
        <taxon>Crustacea</taxon>
        <taxon>Oligostraca</taxon>
        <taxon>Ostracoda</taxon>
        <taxon>Podocopa</taxon>
        <taxon>Podocopida</taxon>
        <taxon>Darwinulocopina</taxon>
        <taxon>Darwinuloidea</taxon>
        <taxon>Darwinulidae</taxon>
        <taxon>Darwinula</taxon>
    </lineage>
</organism>
<evidence type="ECO:0000259" key="7">
    <source>
        <dbReference type="PROSITE" id="PS51192"/>
    </source>
</evidence>
<evidence type="ECO:0000256" key="4">
    <source>
        <dbReference type="ARBA" id="ARBA00022801"/>
    </source>
</evidence>
<dbReference type="GO" id="GO:0005524">
    <property type="term" value="F:ATP binding"/>
    <property type="evidence" value="ECO:0007669"/>
    <property type="project" value="InterPro"/>
</dbReference>
<dbReference type="Proteomes" id="UP000677054">
    <property type="component" value="Unassembled WGS sequence"/>
</dbReference>
<dbReference type="InterPro" id="IPR012337">
    <property type="entry name" value="RNaseH-like_sf"/>
</dbReference>
<sequence length="1278" mass="142638">MLAGIVVQPVGLLKNVAFDSSPKFWLLEPGSLASLKQEESKPMPLFMSDIQRLLLLTQMGICCPYPPRWCRLLRQSKISHTVCCVIEGTTLNEMQVQDKGGILDALFQDRVSFVAPARYGSGVPQELCHIPVSSTKLNKLVKEYGSVEDAVKNGEVCQMYKALFPIDSLIKRDSVATPNDSKKFHRMLLLLSPYEMVVENFPIPLGSEWSDYTMTQDRYDEVTPDSPLYAVDCEMCLTMDQKHELTRIAVVNEALKVVYHSFVKPANRIINYLTEYSGITAEMLANVNTTLEEVQRDLKALLPKDAILIGHSLNSDLHALKMFHPYVIDTSVILNTTGLPNRKDKLSTLAQIFLGKTIQSEETGHNPIEDATVTMRLCLLKLKHGLQFGDVCQGWVPGTGAEDIFNGAPVKDLNESFFHYLCYDSRKSASLVGKESAISCYEEMLKGYRASQNVHLLPKACNKHVANYVYDHTRDFSLLVSHFVVSDSKSGDARAKDLERMVRRLRKIHTNAAPSAFFIVIISGTDTEDGACLVGIKQAVVVAAVVVVAPAIGVIRRGTWPGTAQMVTVAVVGVVVATVEAILEGLDKTVEALQKEPAKSGYAIDQERNEHEVLGEGTSETGLTEDKERSHPIGNNFRLGIIAGNNVTAAPALPPRQVEQVPMAVAREGSGPPRMRTSALPRFALSPSLSLLSVRHSLHRLGCAFQLGSLATKQHSTHHNSESKEDLPEMPIENLSETISPGIKFEEYEIPVKVRGNNPPVPIETFQTLFNQETLLGNMRRANYKVPTPFQKYAIPIVMSGRDLMACSQTGSGAITACVLPILHKLLADGINEVAFNDQPEPYVLILSHTLEMATKVYKECLAMSEGAFHQPLVSFLGSGASQTKKIENGCYILVATPESLLDFVDRGIVSFKKVKSLVLMEANQMIPDKINIMSEVRKIVSHPTMPKEGERQTLIFAARFPIEAQSSFQLLLSNYIFLAAGMVGLFYRDIRKDYPFETRRNKLMEILDECGCCCRNGKDAMSRRRLCPHYGAFFLLQDSMSSPIESSKMLHPMHLLLSLSEMYRDKFPIPRTSEWCDYKVTCNKYCKVKQESPLFAIDCEFVGTDVNDEELAHIAVINQDLEIVYKTLVKPLHPIVDYRTEKSGITAEMLSNVDMTLEEVQRDLKALLPNDAILVGHSLCYDFHVLKVKLTFTIINKIFHPYVIDTSVIFHISQKKKDSLAELAQYFFGEEIQKNEEGHNPQEDATVAMRLCLLKLEKGLEFGNNLADRLPLRRTRE</sequence>
<dbReference type="InterPro" id="IPR034922">
    <property type="entry name" value="REX1-like_exo"/>
</dbReference>
<accession>A0A7R9A7Q8</accession>
<dbReference type="InterPro" id="IPR036397">
    <property type="entry name" value="RNaseH_sf"/>
</dbReference>
<dbReference type="PANTHER" id="PTHR12801">
    <property type="entry name" value="RNA EXONUCLEASE REXO1 / RECO3 FAMILY MEMBER-RELATED"/>
    <property type="match status" value="1"/>
</dbReference>
<dbReference type="InterPro" id="IPR014001">
    <property type="entry name" value="Helicase_ATP-bd"/>
</dbReference>
<dbReference type="SMART" id="SM00487">
    <property type="entry name" value="DEXDc"/>
    <property type="match status" value="1"/>
</dbReference>
<dbReference type="GO" id="GO:0003676">
    <property type="term" value="F:nucleic acid binding"/>
    <property type="evidence" value="ECO:0007669"/>
    <property type="project" value="InterPro"/>
</dbReference>
<evidence type="ECO:0000256" key="2">
    <source>
        <dbReference type="ARBA" id="ARBA00006357"/>
    </source>
</evidence>
<dbReference type="OrthoDB" id="3996471at2759"/>
<dbReference type="Gene3D" id="3.30.420.10">
    <property type="entry name" value="Ribonuclease H-like superfamily/Ribonuclease H"/>
    <property type="match status" value="2"/>
</dbReference>
<evidence type="ECO:0000256" key="3">
    <source>
        <dbReference type="ARBA" id="ARBA00022722"/>
    </source>
</evidence>
<comment type="subcellular location">
    <subcellularLocation>
        <location evidence="1">Nucleus</location>
    </subcellularLocation>
</comment>
<dbReference type="InterPro" id="IPR011545">
    <property type="entry name" value="DEAD/DEAH_box_helicase_dom"/>
</dbReference>
<evidence type="ECO:0000313" key="8">
    <source>
        <dbReference type="EMBL" id="CAD7247600.1"/>
    </source>
</evidence>
<dbReference type="GO" id="GO:0005634">
    <property type="term" value="C:nucleus"/>
    <property type="evidence" value="ECO:0007669"/>
    <property type="project" value="UniProtKB-SubCell"/>
</dbReference>
<dbReference type="Gene3D" id="3.40.50.300">
    <property type="entry name" value="P-loop containing nucleotide triphosphate hydrolases"/>
    <property type="match status" value="1"/>
</dbReference>
<dbReference type="AlphaFoldDB" id="A0A7R9A7Q8"/>
<comment type="similarity">
    <text evidence="2">Belongs to the REXO1/REXO3 family.</text>
</comment>
<dbReference type="PANTHER" id="PTHR12801:SF82">
    <property type="entry name" value="RNA EXONUCLEASE 5"/>
    <property type="match status" value="1"/>
</dbReference>
<dbReference type="EMBL" id="CAJPEV010001509">
    <property type="protein sequence ID" value="CAG0893031.1"/>
    <property type="molecule type" value="Genomic_DNA"/>
</dbReference>
<keyword evidence="3" id="KW-0540">Nuclease</keyword>
<gene>
    <name evidence="8" type="ORF">DSTB1V02_LOCUS7430</name>
</gene>
<dbReference type="SUPFAM" id="SSF52540">
    <property type="entry name" value="P-loop containing nucleoside triphosphate hydrolases"/>
    <property type="match status" value="1"/>
</dbReference>
<dbReference type="SMART" id="SM00479">
    <property type="entry name" value="EXOIII"/>
    <property type="match status" value="2"/>
</dbReference>
<evidence type="ECO:0000256" key="5">
    <source>
        <dbReference type="ARBA" id="ARBA00022839"/>
    </source>
</evidence>
<reference evidence="8" key="1">
    <citation type="submission" date="2020-11" db="EMBL/GenBank/DDBJ databases">
        <authorList>
            <person name="Tran Van P."/>
        </authorList>
    </citation>
    <scope>NUCLEOTIDE SEQUENCE</scope>
</reference>
<protein>
    <recommendedName>
        <fullName evidence="7">Helicase ATP-binding domain-containing protein</fullName>
    </recommendedName>
</protein>
<name>A0A7R9A7Q8_9CRUS</name>
<dbReference type="InterPro" id="IPR047021">
    <property type="entry name" value="REXO1/3/4-like"/>
</dbReference>
<dbReference type="CDD" id="cd06145">
    <property type="entry name" value="REX1_like"/>
    <property type="match status" value="2"/>
</dbReference>
<keyword evidence="9" id="KW-1185">Reference proteome</keyword>
<dbReference type="Pfam" id="PF00270">
    <property type="entry name" value="DEAD"/>
    <property type="match status" value="1"/>
</dbReference>
<feature type="domain" description="Helicase ATP-binding" evidence="7">
    <location>
        <begin position="795"/>
        <end position="979"/>
    </location>
</feature>
<dbReference type="PROSITE" id="PS51192">
    <property type="entry name" value="HELICASE_ATP_BIND_1"/>
    <property type="match status" value="1"/>
</dbReference>
<dbReference type="Pfam" id="PF00929">
    <property type="entry name" value="RNase_T"/>
    <property type="match status" value="2"/>
</dbReference>
<dbReference type="InterPro" id="IPR027417">
    <property type="entry name" value="P-loop_NTPase"/>
</dbReference>